<evidence type="ECO:0000313" key="2">
    <source>
        <dbReference type="Proteomes" id="UP001159405"/>
    </source>
</evidence>
<proteinExistence type="predicted"/>
<sequence length="95" mass="10574">VSDSKFNSLRTQGSTRPLHIWQIIHDAKESVSRQSEQTLASMLKKTGEPLDGSPVVARRDVTIPKEIIEELHQLQARDGLTWEDAVTSVRGSLVP</sequence>
<dbReference type="Proteomes" id="UP001159405">
    <property type="component" value="Unassembled WGS sequence"/>
</dbReference>
<dbReference type="EMBL" id="CALNXK010000060">
    <property type="protein sequence ID" value="CAH3138091.1"/>
    <property type="molecule type" value="Genomic_DNA"/>
</dbReference>
<name>A0ABN8PA02_9CNID</name>
<evidence type="ECO:0000313" key="1">
    <source>
        <dbReference type="EMBL" id="CAH3138091.1"/>
    </source>
</evidence>
<accession>A0ABN8PA02</accession>
<feature type="non-terminal residue" evidence="1">
    <location>
        <position position="95"/>
    </location>
</feature>
<organism evidence="1 2">
    <name type="scientific">Porites lobata</name>
    <dbReference type="NCBI Taxonomy" id="104759"/>
    <lineage>
        <taxon>Eukaryota</taxon>
        <taxon>Metazoa</taxon>
        <taxon>Cnidaria</taxon>
        <taxon>Anthozoa</taxon>
        <taxon>Hexacorallia</taxon>
        <taxon>Scleractinia</taxon>
        <taxon>Fungiina</taxon>
        <taxon>Poritidae</taxon>
        <taxon>Porites</taxon>
    </lineage>
</organism>
<reference evidence="1 2" key="1">
    <citation type="submission" date="2022-05" db="EMBL/GenBank/DDBJ databases">
        <authorList>
            <consortium name="Genoscope - CEA"/>
            <person name="William W."/>
        </authorList>
    </citation>
    <scope>NUCLEOTIDE SEQUENCE [LARGE SCALE GENOMIC DNA]</scope>
</reference>
<feature type="non-terminal residue" evidence="1">
    <location>
        <position position="1"/>
    </location>
</feature>
<gene>
    <name evidence="1" type="ORF">PLOB_00039958</name>
</gene>
<protein>
    <submittedName>
        <fullName evidence="1">Uncharacterized protein</fullName>
    </submittedName>
</protein>
<comment type="caution">
    <text evidence="1">The sequence shown here is derived from an EMBL/GenBank/DDBJ whole genome shotgun (WGS) entry which is preliminary data.</text>
</comment>
<keyword evidence="2" id="KW-1185">Reference proteome</keyword>